<feature type="domain" description="SH3" evidence="2">
    <location>
        <begin position="62"/>
        <end position="119"/>
    </location>
</feature>
<name>A0ABV6LNN0_9BACI</name>
<organism evidence="3 4">
    <name type="scientific">Pontibacillus salicampi</name>
    <dbReference type="NCBI Taxonomy" id="1449801"/>
    <lineage>
        <taxon>Bacteria</taxon>
        <taxon>Bacillati</taxon>
        <taxon>Bacillota</taxon>
        <taxon>Bacilli</taxon>
        <taxon>Bacillales</taxon>
        <taxon>Bacillaceae</taxon>
        <taxon>Pontibacillus</taxon>
    </lineage>
</organism>
<dbReference type="SUPFAM" id="SSF50044">
    <property type="entry name" value="SH3-domain"/>
    <property type="match status" value="2"/>
</dbReference>
<evidence type="ECO:0000256" key="1">
    <source>
        <dbReference type="ARBA" id="ARBA00022443"/>
    </source>
</evidence>
<dbReference type="Gene3D" id="2.30.30.40">
    <property type="entry name" value="SH3 Domains"/>
    <property type="match status" value="2"/>
</dbReference>
<evidence type="ECO:0000313" key="4">
    <source>
        <dbReference type="Proteomes" id="UP001589836"/>
    </source>
</evidence>
<gene>
    <name evidence="3" type="ORF">ACFFGV_10165</name>
</gene>
<dbReference type="PIRSF" id="PIRSF034961">
    <property type="entry name" value="UCP034961_SH3_2"/>
    <property type="match status" value="1"/>
</dbReference>
<dbReference type="Pfam" id="PF00018">
    <property type="entry name" value="SH3_1"/>
    <property type="match status" value="1"/>
</dbReference>
<comment type="caution">
    <text evidence="3">The sequence shown here is derived from an EMBL/GenBank/DDBJ whole genome shotgun (WGS) entry which is preliminary data.</text>
</comment>
<accession>A0ABV6LNN0</accession>
<sequence>MIYEVIKEHVSNDPNPIQLQKGDYVTFTDRLSGPEGYERWVYCVKEDSEQKGWVPEQVIYKYHDEKGIIMRDYIAKELNVQSGDKFQIIEELNGWVWGKLIPSNEKGWLPKDHLEPSRE</sequence>
<dbReference type="Proteomes" id="UP001589836">
    <property type="component" value="Unassembled WGS sequence"/>
</dbReference>
<evidence type="ECO:0000313" key="3">
    <source>
        <dbReference type="EMBL" id="MFC0523922.1"/>
    </source>
</evidence>
<dbReference type="InterPro" id="IPR001452">
    <property type="entry name" value="SH3_domain"/>
</dbReference>
<proteinExistence type="predicted"/>
<dbReference type="Pfam" id="PF07653">
    <property type="entry name" value="SH3_2"/>
    <property type="match status" value="1"/>
</dbReference>
<dbReference type="InterPro" id="IPR036028">
    <property type="entry name" value="SH3-like_dom_sf"/>
</dbReference>
<dbReference type="SMART" id="SM00326">
    <property type="entry name" value="SH3"/>
    <property type="match status" value="2"/>
</dbReference>
<dbReference type="EMBL" id="JBHLTP010000008">
    <property type="protein sequence ID" value="MFC0523922.1"/>
    <property type="molecule type" value="Genomic_DNA"/>
</dbReference>
<protein>
    <submittedName>
        <fullName evidence="3">SH3 domain-containing protein</fullName>
    </submittedName>
</protein>
<evidence type="ECO:0000259" key="2">
    <source>
        <dbReference type="PROSITE" id="PS50002"/>
    </source>
</evidence>
<keyword evidence="4" id="KW-1185">Reference proteome</keyword>
<reference evidence="3 4" key="1">
    <citation type="submission" date="2024-09" db="EMBL/GenBank/DDBJ databases">
        <authorList>
            <person name="Sun Q."/>
            <person name="Mori K."/>
        </authorList>
    </citation>
    <scope>NUCLEOTIDE SEQUENCE [LARGE SCALE GENOMIC DNA]</scope>
    <source>
        <strain evidence="3 4">NCAIM B.02529</strain>
    </source>
</reference>
<dbReference type="InterPro" id="IPR014593">
    <property type="entry name" value="UCP034961_SH3_2"/>
</dbReference>
<dbReference type="RefSeq" id="WP_377347349.1">
    <property type="nucleotide sequence ID" value="NZ_JBHLTP010000008.1"/>
</dbReference>
<dbReference type="PROSITE" id="PS50002">
    <property type="entry name" value="SH3"/>
    <property type="match status" value="1"/>
</dbReference>
<keyword evidence="1" id="KW-0728">SH3 domain</keyword>